<evidence type="ECO:0000313" key="2">
    <source>
        <dbReference type="EMBL" id="KOX75161.1"/>
    </source>
</evidence>
<evidence type="ECO:0000313" key="3">
    <source>
        <dbReference type="Proteomes" id="UP000053105"/>
    </source>
</evidence>
<dbReference type="AlphaFoldDB" id="A0A0N0BGR0"/>
<sequence length="70" mass="8196">MHLRHILLWEFHRGNTAATAIDKVCKIYGPGTVLWYCLESTASKMNQEFDDENYTLTINLCKKQLRSIQH</sequence>
<dbReference type="Gene3D" id="1.10.10.1450">
    <property type="match status" value="1"/>
</dbReference>
<dbReference type="EMBL" id="KQ435771">
    <property type="protein sequence ID" value="KOX75161.1"/>
    <property type="molecule type" value="Genomic_DNA"/>
</dbReference>
<dbReference type="InterPro" id="IPR041426">
    <property type="entry name" value="Mos1_HTH"/>
</dbReference>
<accession>A0A0N0BGR0</accession>
<reference evidence="2 3" key="1">
    <citation type="submission" date="2015-07" db="EMBL/GenBank/DDBJ databases">
        <title>The genome of Melipona quadrifasciata.</title>
        <authorList>
            <person name="Pan H."/>
            <person name="Kapheim K."/>
        </authorList>
    </citation>
    <scope>NUCLEOTIDE SEQUENCE [LARGE SCALE GENOMIC DNA]</scope>
    <source>
        <strain evidence="2">0111107301</strain>
        <tissue evidence="2">Whole body</tissue>
    </source>
</reference>
<name>A0A0N0BGR0_9HYME</name>
<dbReference type="Proteomes" id="UP000053105">
    <property type="component" value="Unassembled WGS sequence"/>
</dbReference>
<dbReference type="Pfam" id="PF17906">
    <property type="entry name" value="HTH_48"/>
    <property type="match status" value="1"/>
</dbReference>
<keyword evidence="3" id="KW-1185">Reference proteome</keyword>
<protein>
    <recommendedName>
        <fullName evidence="1">Mos1 transposase HTH domain-containing protein</fullName>
    </recommendedName>
</protein>
<feature type="domain" description="Mos1 transposase HTH" evidence="1">
    <location>
        <begin position="1"/>
        <end position="33"/>
    </location>
</feature>
<organism evidence="2 3">
    <name type="scientific">Melipona quadrifasciata</name>
    <dbReference type="NCBI Taxonomy" id="166423"/>
    <lineage>
        <taxon>Eukaryota</taxon>
        <taxon>Metazoa</taxon>
        <taxon>Ecdysozoa</taxon>
        <taxon>Arthropoda</taxon>
        <taxon>Hexapoda</taxon>
        <taxon>Insecta</taxon>
        <taxon>Pterygota</taxon>
        <taxon>Neoptera</taxon>
        <taxon>Endopterygota</taxon>
        <taxon>Hymenoptera</taxon>
        <taxon>Apocrita</taxon>
        <taxon>Aculeata</taxon>
        <taxon>Apoidea</taxon>
        <taxon>Anthophila</taxon>
        <taxon>Apidae</taxon>
        <taxon>Melipona</taxon>
    </lineage>
</organism>
<evidence type="ECO:0000259" key="1">
    <source>
        <dbReference type="Pfam" id="PF17906"/>
    </source>
</evidence>
<gene>
    <name evidence="2" type="ORF">WN51_14308</name>
</gene>
<proteinExistence type="predicted"/>